<evidence type="ECO:0000313" key="14">
    <source>
        <dbReference type="Proteomes" id="UP000286260"/>
    </source>
</evidence>
<evidence type="ECO:0000256" key="1">
    <source>
        <dbReference type="SAM" id="SignalP"/>
    </source>
</evidence>
<dbReference type="EMBL" id="WNCN01000002">
    <property type="protein sequence ID" value="MTU38326.1"/>
    <property type="molecule type" value="Genomic_DNA"/>
</dbReference>
<dbReference type="OrthoDB" id="1122835at2"/>
<evidence type="ECO:0000313" key="13">
    <source>
        <dbReference type="Proteomes" id="UP000285173"/>
    </source>
</evidence>
<dbReference type="Proteomes" id="UP000261088">
    <property type="component" value="Unassembled WGS sequence"/>
</dbReference>
<evidence type="ECO:0000313" key="8">
    <source>
        <dbReference type="EMBL" id="RGZ44768.1"/>
    </source>
</evidence>
<proteinExistence type="predicted"/>
<evidence type="ECO:0000313" key="15">
    <source>
        <dbReference type="Proteomes" id="UP000434916"/>
    </source>
</evidence>
<reference evidence="11 12" key="1">
    <citation type="submission" date="2018-08" db="EMBL/GenBank/DDBJ databases">
        <title>A genome reference for cultivated species of the human gut microbiota.</title>
        <authorList>
            <person name="Zou Y."/>
            <person name="Xue W."/>
            <person name="Luo G."/>
        </authorList>
    </citation>
    <scope>NUCLEOTIDE SEQUENCE [LARGE SCALE GENOMIC DNA]</scope>
    <source>
        <strain evidence="10 12">AM16-50</strain>
        <strain evidence="9 14">AM34-17</strain>
        <strain evidence="8 13">AM50-15</strain>
        <strain evidence="7 11">OM05-11AA</strain>
    </source>
</reference>
<evidence type="ECO:0000313" key="2">
    <source>
        <dbReference type="EMBL" id="GKH71125.1"/>
    </source>
</evidence>
<dbReference type="Proteomes" id="UP000434916">
    <property type="component" value="Unassembled WGS sequence"/>
</dbReference>
<gene>
    <name evidence="2" type="ORF">CE91St3_09880</name>
    <name evidence="10" type="ORF">DW191_16375</name>
    <name evidence="9" type="ORF">DW828_00765</name>
    <name evidence="8" type="ORF">DW986_15855</name>
    <name evidence="7" type="ORF">DXB61_11310</name>
    <name evidence="3" type="ORF">GMD66_13695</name>
    <name evidence="4" type="ORF">GMD82_02110</name>
    <name evidence="5" type="ORF">GMD92_06485</name>
    <name evidence="6" type="ORF">GME02_03995</name>
</gene>
<evidence type="ECO:0000313" key="12">
    <source>
        <dbReference type="Proteomes" id="UP000283732"/>
    </source>
</evidence>
<dbReference type="EMBL" id="WNCR01000007">
    <property type="protein sequence ID" value="MTU30241.1"/>
    <property type="molecule type" value="Genomic_DNA"/>
</dbReference>
<evidence type="ECO:0000313" key="17">
    <source>
        <dbReference type="Proteomes" id="UP000448908"/>
    </source>
</evidence>
<evidence type="ECO:0008006" key="19">
    <source>
        <dbReference type="Google" id="ProtNLM"/>
    </source>
</evidence>
<evidence type="ECO:0000313" key="5">
    <source>
        <dbReference type="EMBL" id="MTU68728.1"/>
    </source>
</evidence>
<dbReference type="Proteomes" id="UP001055114">
    <property type="component" value="Unassembled WGS sequence"/>
</dbReference>
<dbReference type="GeneID" id="49204962"/>
<dbReference type="InterPro" id="IPR011990">
    <property type="entry name" value="TPR-like_helical_dom_sf"/>
</dbReference>
<dbReference type="Proteomes" id="UP000437446">
    <property type="component" value="Unassembled WGS sequence"/>
</dbReference>
<dbReference type="SUPFAM" id="SSF48452">
    <property type="entry name" value="TPR-like"/>
    <property type="match status" value="1"/>
</dbReference>
<dbReference type="Proteomes" id="UP000283732">
    <property type="component" value="Unassembled WGS sequence"/>
</dbReference>
<dbReference type="EMBL" id="QSEF01000025">
    <property type="protein sequence ID" value="RGZ44768.1"/>
    <property type="molecule type" value="Genomic_DNA"/>
</dbReference>
<organism evidence="10 12">
    <name type="scientific">Parabacteroides merdae</name>
    <dbReference type="NCBI Taxonomy" id="46503"/>
    <lineage>
        <taxon>Bacteria</taxon>
        <taxon>Pseudomonadati</taxon>
        <taxon>Bacteroidota</taxon>
        <taxon>Bacteroidia</taxon>
        <taxon>Bacteroidales</taxon>
        <taxon>Tannerellaceae</taxon>
        <taxon>Parabacteroides</taxon>
    </lineage>
</organism>
<reference evidence="2" key="3">
    <citation type="submission" date="2022-01" db="EMBL/GenBank/DDBJ databases">
        <title>Novel bile acid biosynthetic pathways are enriched in the microbiome of centenarians.</title>
        <authorList>
            <person name="Sato Y."/>
            <person name="Atarashi K."/>
            <person name="Plichta R.D."/>
            <person name="Arai Y."/>
            <person name="Sasajima S."/>
            <person name="Kearney M.S."/>
            <person name="Suda W."/>
            <person name="Takeshita K."/>
            <person name="Sasaki T."/>
            <person name="Okamoto S."/>
            <person name="Skelly N.A."/>
            <person name="Okamura Y."/>
            <person name="Vlamakis H."/>
            <person name="Li Y."/>
            <person name="Tanoue T."/>
            <person name="Takei H."/>
            <person name="Nittono H."/>
            <person name="Narushima S."/>
            <person name="Irie J."/>
            <person name="Itoh H."/>
            <person name="Moriya K."/>
            <person name="Sugiura Y."/>
            <person name="Suematsu M."/>
            <person name="Moritoki N."/>
            <person name="Shibata S."/>
            <person name="Littman R.D."/>
            <person name="Fischbach A.M."/>
            <person name="Uwamino Y."/>
            <person name="Inoue T."/>
            <person name="Honda A."/>
            <person name="Hattori M."/>
            <person name="Murai T."/>
            <person name="Xavier J.R."/>
            <person name="Hirose N."/>
            <person name="Honda K."/>
        </authorList>
    </citation>
    <scope>NUCLEOTIDE SEQUENCE</scope>
    <source>
        <strain evidence="2">CE91-St3</strain>
    </source>
</reference>
<evidence type="ECO:0000313" key="4">
    <source>
        <dbReference type="EMBL" id="MTU38326.1"/>
    </source>
</evidence>
<dbReference type="Proteomes" id="UP000482671">
    <property type="component" value="Unassembled WGS sequence"/>
</dbReference>
<name>A0A354MHG4_9BACT</name>
<evidence type="ECO:0000313" key="9">
    <source>
        <dbReference type="EMBL" id="RHC90108.1"/>
    </source>
</evidence>
<dbReference type="RefSeq" id="WP_005636339.1">
    <property type="nucleotide sequence ID" value="NZ_BAABYG010000001.1"/>
</dbReference>
<feature type="signal peptide" evidence="1">
    <location>
        <begin position="1"/>
        <end position="19"/>
    </location>
</feature>
<protein>
    <recommendedName>
        <fullName evidence="19">Tetratricopeptide repeat protein</fullName>
    </recommendedName>
</protein>
<keyword evidence="1" id="KW-0732">Signal</keyword>
<dbReference type="AlphaFoldDB" id="A0A354MHG4"/>
<evidence type="ECO:0000313" key="10">
    <source>
        <dbReference type="EMBL" id="RHH75014.1"/>
    </source>
</evidence>
<reference evidence="15 16" key="2">
    <citation type="journal article" date="2019" name="Nat. Med.">
        <title>A library of human gut bacterial isolates paired with longitudinal multiomics data enables mechanistic microbiome research.</title>
        <authorList>
            <person name="Poyet M."/>
            <person name="Groussin M."/>
            <person name="Gibbons S.M."/>
            <person name="Avila-Pacheco J."/>
            <person name="Jiang X."/>
            <person name="Kearney S.M."/>
            <person name="Perrotta A.R."/>
            <person name="Berdy B."/>
            <person name="Zhao S."/>
            <person name="Lieberman T.D."/>
            <person name="Swanson P.K."/>
            <person name="Smith M."/>
            <person name="Roesemann S."/>
            <person name="Alexander J.E."/>
            <person name="Rich S.A."/>
            <person name="Livny J."/>
            <person name="Vlamakis H."/>
            <person name="Clish C."/>
            <person name="Bullock K."/>
            <person name="Deik A."/>
            <person name="Scott J."/>
            <person name="Pierce K.A."/>
            <person name="Xavier R.J."/>
            <person name="Alm E.J."/>
        </authorList>
    </citation>
    <scope>NUCLEOTIDE SEQUENCE [LARGE SCALE GENOMIC DNA]</scope>
    <source>
        <strain evidence="6 18">BIOML-A11</strain>
        <strain evidence="5 17">BIOML-A16</strain>
        <strain evidence="3 16">BIOML-A25</strain>
        <strain evidence="4 15">BIOML-A29</strain>
    </source>
</reference>
<dbReference type="EMBL" id="QSUP01000012">
    <property type="protein sequence ID" value="RGN51099.1"/>
    <property type="molecule type" value="Genomic_DNA"/>
</dbReference>
<evidence type="ECO:0000313" key="3">
    <source>
        <dbReference type="EMBL" id="MTU30241.1"/>
    </source>
</evidence>
<sequence length="245" mass="26654">MKKIILLLAFCLSVGNLFAQDANADKLREEGDAAMTAKNYPEVVAKYSEYLKLTNYEDESRIFNCAFAAYNAKKYDDAIKFYDMAIQKGYKADDAYVGKAMSLRSQDKAADFTATVEAGLKANAQNANLEKLLYAYCMKKGQAAQKAGKTEEAEELFKDVLVVSNAKYKGNALYSLGVMFYNAGAKILADANPIATSDPDKYAAEKKKADAQMAKAKGYLEQAVALNAADANSKKILDAINAAAK</sequence>
<dbReference type="EMBL" id="BQNZ01000001">
    <property type="protein sequence ID" value="GKH71125.1"/>
    <property type="molecule type" value="Genomic_DNA"/>
</dbReference>
<dbReference type="Gene3D" id="1.25.40.10">
    <property type="entry name" value="Tetratricopeptide repeat domain"/>
    <property type="match status" value="1"/>
</dbReference>
<evidence type="ECO:0000313" key="18">
    <source>
        <dbReference type="Proteomes" id="UP000482671"/>
    </source>
</evidence>
<comment type="caution">
    <text evidence="10">The sequence shown here is derived from an EMBL/GenBank/DDBJ whole genome shotgun (WGS) entry which is preliminary data.</text>
</comment>
<evidence type="ECO:0000313" key="11">
    <source>
        <dbReference type="Proteomes" id="UP000261088"/>
    </source>
</evidence>
<keyword evidence="15" id="KW-1185">Reference proteome</keyword>
<dbReference type="EMBL" id="QRKC01000009">
    <property type="protein sequence ID" value="RHH75014.1"/>
    <property type="molecule type" value="Genomic_DNA"/>
</dbReference>
<dbReference type="Proteomes" id="UP000448908">
    <property type="component" value="Unassembled WGS sequence"/>
</dbReference>
<feature type="chain" id="PRO_5044584889" description="Tetratricopeptide repeat protein" evidence="1">
    <location>
        <begin position="20"/>
        <end position="245"/>
    </location>
</feature>
<evidence type="ECO:0000313" key="6">
    <source>
        <dbReference type="EMBL" id="MTV00839.1"/>
    </source>
</evidence>
<dbReference type="Proteomes" id="UP000286260">
    <property type="component" value="Unassembled WGS sequence"/>
</dbReference>
<evidence type="ECO:0000313" key="16">
    <source>
        <dbReference type="Proteomes" id="UP000437446"/>
    </source>
</evidence>
<evidence type="ECO:0000313" key="7">
    <source>
        <dbReference type="EMBL" id="RGN51099.1"/>
    </source>
</evidence>
<dbReference type="Proteomes" id="UP000285173">
    <property type="component" value="Unassembled WGS sequence"/>
</dbReference>
<dbReference type="EMBL" id="WNDA01000007">
    <property type="protein sequence ID" value="MTU68728.1"/>
    <property type="molecule type" value="Genomic_DNA"/>
</dbReference>
<accession>A0A354MHG4</accession>
<dbReference type="EMBL" id="WNDD01000003">
    <property type="protein sequence ID" value="MTV00839.1"/>
    <property type="molecule type" value="Genomic_DNA"/>
</dbReference>
<dbReference type="EMBL" id="QSII01000001">
    <property type="protein sequence ID" value="RHC90108.1"/>
    <property type="molecule type" value="Genomic_DNA"/>
</dbReference>